<evidence type="ECO:0000313" key="2">
    <source>
        <dbReference type="EMBL" id="NNH11371.1"/>
    </source>
</evidence>
<evidence type="ECO:0008006" key="4">
    <source>
        <dbReference type="Google" id="ProtNLM"/>
    </source>
</evidence>
<evidence type="ECO:0000313" key="3">
    <source>
        <dbReference type="Proteomes" id="UP000542973"/>
    </source>
</evidence>
<name>A0A849B6W2_9BURK</name>
<dbReference type="Pfam" id="PF14384">
    <property type="entry name" value="BrnA_antitoxin"/>
    <property type="match status" value="1"/>
</dbReference>
<dbReference type="RefSeq" id="WP_082371583.1">
    <property type="nucleotide sequence ID" value="NZ_BAAAEB010000006.1"/>
</dbReference>
<dbReference type="InterPro" id="IPR025528">
    <property type="entry name" value="BrnA_antitoxin"/>
</dbReference>
<organism evidence="2 3">
    <name type="scientific">Cupriavidus gilardii</name>
    <dbReference type="NCBI Taxonomy" id="82541"/>
    <lineage>
        <taxon>Bacteria</taxon>
        <taxon>Pseudomonadati</taxon>
        <taxon>Pseudomonadota</taxon>
        <taxon>Betaproteobacteria</taxon>
        <taxon>Burkholderiales</taxon>
        <taxon>Burkholderiaceae</taxon>
        <taxon>Cupriavidus</taxon>
    </lineage>
</organism>
<protein>
    <recommendedName>
        <fullName evidence="4">BrnA antitoxin family protein</fullName>
    </recommendedName>
</protein>
<sequence length="116" mass="12998">MSTKRKIHIPTDAEDEALTRAALSDPDNPPLTDDEMASMRPAKEVLPSLVGEKAAQALLKRRGRPPLPADERKITLNMRADRDVIEAFRATGEGWQSRINDVLRAYARSHRMLPRG</sequence>
<feature type="region of interest" description="Disordered" evidence="1">
    <location>
        <begin position="1"/>
        <end position="41"/>
    </location>
</feature>
<gene>
    <name evidence="2" type="ORF">HLB16_10815</name>
</gene>
<dbReference type="EMBL" id="JABEMD010000015">
    <property type="protein sequence ID" value="NNH11371.1"/>
    <property type="molecule type" value="Genomic_DNA"/>
</dbReference>
<comment type="caution">
    <text evidence="2">The sequence shown here is derived from an EMBL/GenBank/DDBJ whole genome shotgun (WGS) entry which is preliminary data.</text>
</comment>
<dbReference type="Proteomes" id="UP000542973">
    <property type="component" value="Unassembled WGS sequence"/>
</dbReference>
<reference evidence="2 3" key="1">
    <citation type="submission" date="2020-05" db="EMBL/GenBank/DDBJ databases">
        <title>MicrobeNet Type strains.</title>
        <authorList>
            <person name="Nicholson A.C."/>
        </authorList>
    </citation>
    <scope>NUCLEOTIDE SEQUENCE [LARGE SCALE GENOMIC DNA]</scope>
    <source>
        <strain evidence="2 3">ATCC 700815</strain>
    </source>
</reference>
<evidence type="ECO:0000256" key="1">
    <source>
        <dbReference type="SAM" id="MobiDB-lite"/>
    </source>
</evidence>
<dbReference type="AlphaFoldDB" id="A0A849B6W2"/>
<proteinExistence type="predicted"/>
<accession>A0A849B6W2</accession>